<dbReference type="Proteomes" id="UP001220022">
    <property type="component" value="Unassembled WGS sequence"/>
</dbReference>
<proteinExistence type="inferred from homology"/>
<comment type="caution">
    <text evidence="4">The sequence shown here is derived from an EMBL/GenBank/DDBJ whole genome shotgun (WGS) entry which is preliminary data.</text>
</comment>
<gene>
    <name evidence="4" type="ORF">P2L57_04150</name>
</gene>
<accession>A0ABT5YU38</accession>
<evidence type="ECO:0000256" key="2">
    <source>
        <dbReference type="RuleBase" id="RU003616"/>
    </source>
</evidence>
<feature type="domain" description="SHSP" evidence="3">
    <location>
        <begin position="30"/>
        <end position="140"/>
    </location>
</feature>
<dbReference type="Pfam" id="PF00011">
    <property type="entry name" value="HSP20"/>
    <property type="match status" value="1"/>
</dbReference>
<dbReference type="InterPro" id="IPR002068">
    <property type="entry name" value="A-crystallin/Hsp20_dom"/>
</dbReference>
<dbReference type="InterPro" id="IPR008978">
    <property type="entry name" value="HSP20-like_chaperone"/>
</dbReference>
<keyword evidence="5" id="KW-1185">Reference proteome</keyword>
<evidence type="ECO:0000259" key="3">
    <source>
        <dbReference type="PROSITE" id="PS01031"/>
    </source>
</evidence>
<evidence type="ECO:0000313" key="5">
    <source>
        <dbReference type="Proteomes" id="UP001220022"/>
    </source>
</evidence>
<dbReference type="CDD" id="cd06464">
    <property type="entry name" value="ACD_sHsps-like"/>
    <property type="match status" value="1"/>
</dbReference>
<comment type="similarity">
    <text evidence="1 2">Belongs to the small heat shock protein (HSP20) family.</text>
</comment>
<dbReference type="PROSITE" id="PS01031">
    <property type="entry name" value="SHSP"/>
    <property type="match status" value="1"/>
</dbReference>
<dbReference type="Gene3D" id="2.60.40.790">
    <property type="match status" value="1"/>
</dbReference>
<sequence>MNHVVERRQKRPFALQDVFDWFETGLPGIHAPGMHGIRIEERTTDDAYVVRAELPGIDPDKDVEITVDNGVLTLRAERTERTEDVRHSEIRYGSFSRALRLPPGARADEAAASYKDGMLTITIPVSEKQASTKKITVKHEGS</sequence>
<reference evidence="4 5" key="1">
    <citation type="submission" date="2023-03" db="EMBL/GenBank/DDBJ databases">
        <title>Draft genome sequence of type strain Streptomyces ferralitis JCM 14344.</title>
        <authorList>
            <person name="Klaysubun C."/>
            <person name="Duangmal K."/>
        </authorList>
    </citation>
    <scope>NUCLEOTIDE SEQUENCE [LARGE SCALE GENOMIC DNA]</scope>
    <source>
        <strain evidence="4 5">JCM 14344</strain>
    </source>
</reference>
<dbReference type="InterPro" id="IPR031107">
    <property type="entry name" value="Small_HSP"/>
</dbReference>
<organism evidence="4 5">
    <name type="scientific">Streptantibioticus ferralitis</name>
    <dbReference type="NCBI Taxonomy" id="236510"/>
    <lineage>
        <taxon>Bacteria</taxon>
        <taxon>Bacillati</taxon>
        <taxon>Actinomycetota</taxon>
        <taxon>Actinomycetes</taxon>
        <taxon>Kitasatosporales</taxon>
        <taxon>Streptomycetaceae</taxon>
        <taxon>Streptantibioticus</taxon>
    </lineage>
</organism>
<dbReference type="EMBL" id="JARHTQ010000002">
    <property type="protein sequence ID" value="MDF2254949.1"/>
    <property type="molecule type" value="Genomic_DNA"/>
</dbReference>
<dbReference type="SUPFAM" id="SSF49764">
    <property type="entry name" value="HSP20-like chaperones"/>
    <property type="match status" value="1"/>
</dbReference>
<protein>
    <submittedName>
        <fullName evidence="4">Hsp20/alpha crystallin family protein</fullName>
    </submittedName>
</protein>
<dbReference type="PANTHER" id="PTHR11527">
    <property type="entry name" value="HEAT-SHOCK PROTEIN 20 FAMILY MEMBER"/>
    <property type="match status" value="1"/>
</dbReference>
<evidence type="ECO:0000313" key="4">
    <source>
        <dbReference type="EMBL" id="MDF2254949.1"/>
    </source>
</evidence>
<evidence type="ECO:0000256" key="1">
    <source>
        <dbReference type="PROSITE-ProRule" id="PRU00285"/>
    </source>
</evidence>
<name>A0ABT5YU38_9ACTN</name>
<dbReference type="RefSeq" id="WP_275808326.1">
    <property type="nucleotide sequence ID" value="NZ_BAAANM010000008.1"/>
</dbReference>